<reference evidence="1 2" key="1">
    <citation type="submission" date="2020-02" db="EMBL/GenBank/DDBJ databases">
        <authorList>
            <person name="Dziuba M."/>
            <person name="Kuznetsov B."/>
            <person name="Mardanov A."/>
            <person name="Ravin N."/>
            <person name="Grouzdev D."/>
        </authorList>
    </citation>
    <scope>NUCLEOTIDE SEQUENCE [LARGE SCALE GENOMIC DNA]</scope>
    <source>
        <strain evidence="1 2">SpK</strain>
    </source>
</reference>
<accession>A0A7C9QWE6</accession>
<gene>
    <name evidence="1" type="ORF">G4223_18460</name>
</gene>
<dbReference type="AlphaFoldDB" id="A0A7C9QWE6"/>
<dbReference type="Proteomes" id="UP000480684">
    <property type="component" value="Unassembled WGS sequence"/>
</dbReference>
<evidence type="ECO:0000313" key="1">
    <source>
        <dbReference type="EMBL" id="NFV82097.1"/>
    </source>
</evidence>
<name>A0A7C9QWE6_9PROT</name>
<organism evidence="1 2">
    <name type="scientific">Magnetospirillum aberrantis SpK</name>
    <dbReference type="NCBI Taxonomy" id="908842"/>
    <lineage>
        <taxon>Bacteria</taxon>
        <taxon>Pseudomonadati</taxon>
        <taxon>Pseudomonadota</taxon>
        <taxon>Alphaproteobacteria</taxon>
        <taxon>Rhodospirillales</taxon>
        <taxon>Rhodospirillaceae</taxon>
        <taxon>Magnetospirillum</taxon>
    </lineage>
</organism>
<dbReference type="RefSeq" id="WP_163682780.1">
    <property type="nucleotide sequence ID" value="NZ_JAAIYP010000045.1"/>
</dbReference>
<sequence length="359" mass="39643">MTTRSPFEQNSPKPTQQIADALKGELVSVFQAEIEPLRGVTTEVAYEAAMNDPTILHDCFRLFRSRPELFSGHVVDASRQPVVRDDATLSCGRTLGEAVTLIVQASARRYFRRKLGATKRVKLVPKHRPGLLARMSRALGLSAPPPPTFRKVVGAGDRLFGMIREHLRFDWQAGLIPHYAPLAPEMVAQLGPRLLDIREPSELRALASREERAGLAEGRPPLLLDKAQRLIKPSGDTLDSDLLYKVCSQMDLARLFPDRDAGKLRRAIAQVAGTAPEALAHIMPVLGGDLRLFVSFFFVAYVTLGEDEYRSVFGIGGATQWMVKRYADRLAQLGGLPPPAFEDIRAVFGEILAPKTNNT</sequence>
<proteinExistence type="predicted"/>
<dbReference type="EMBL" id="JAAIYP010000045">
    <property type="protein sequence ID" value="NFV82097.1"/>
    <property type="molecule type" value="Genomic_DNA"/>
</dbReference>
<keyword evidence="2" id="KW-1185">Reference proteome</keyword>
<comment type="caution">
    <text evidence="1">The sequence shown here is derived from an EMBL/GenBank/DDBJ whole genome shotgun (WGS) entry which is preliminary data.</text>
</comment>
<evidence type="ECO:0000313" key="2">
    <source>
        <dbReference type="Proteomes" id="UP000480684"/>
    </source>
</evidence>
<protein>
    <submittedName>
        <fullName evidence="1">Uncharacterized protein</fullName>
    </submittedName>
</protein>